<keyword evidence="4 9" id="KW-0378">Hydrolase</keyword>
<keyword evidence="10" id="KW-0812">Transmembrane</keyword>
<dbReference type="PROSITE" id="PS00653">
    <property type="entry name" value="GLYCOSYL_HYDROL_F1_2"/>
    <property type="match status" value="1"/>
</dbReference>
<evidence type="ECO:0000256" key="2">
    <source>
        <dbReference type="ARBA" id="ARBA00010838"/>
    </source>
</evidence>
<comment type="caution">
    <text evidence="11">The sequence shown here is derived from an EMBL/GenBank/DDBJ whole genome shotgun (WGS) entry which is preliminary data.</text>
</comment>
<organism evidence="11 12">
    <name type="scientific">Prescottella agglutinans</name>
    <dbReference type="NCBI Taxonomy" id="1644129"/>
    <lineage>
        <taxon>Bacteria</taxon>
        <taxon>Bacillati</taxon>
        <taxon>Actinomycetota</taxon>
        <taxon>Actinomycetes</taxon>
        <taxon>Mycobacteriales</taxon>
        <taxon>Nocardiaceae</taxon>
        <taxon>Prescottella</taxon>
    </lineage>
</organism>
<evidence type="ECO:0000256" key="5">
    <source>
        <dbReference type="ARBA" id="ARBA00023001"/>
    </source>
</evidence>
<evidence type="ECO:0000256" key="7">
    <source>
        <dbReference type="ARBA" id="ARBA00023295"/>
    </source>
</evidence>
<evidence type="ECO:0000256" key="4">
    <source>
        <dbReference type="ARBA" id="ARBA00022801"/>
    </source>
</evidence>
<gene>
    <name evidence="11" type="ORF">M2280_005480</name>
</gene>
<dbReference type="GO" id="GO:0008422">
    <property type="term" value="F:beta-glucosidase activity"/>
    <property type="evidence" value="ECO:0007669"/>
    <property type="project" value="UniProtKB-EC"/>
</dbReference>
<dbReference type="PRINTS" id="PR00131">
    <property type="entry name" value="GLHYDRLASE1"/>
</dbReference>
<evidence type="ECO:0000313" key="12">
    <source>
        <dbReference type="Proteomes" id="UP001160334"/>
    </source>
</evidence>
<sequence>MFRITGRVSNILLRFVAFSASLLIMAVQRSIPEFPDDFLFGVAAAAYQVEGAVTEDGRGRSIWDEFCSVPGKIVGGETGDVAIDHYHRYREDVALMRDLGIDSYRLSVAWPRIQPDGKGDVNAAGLDFYDRLIDELCSAGITPAVTLFHWDLPQALQDDGGWLNRETSYRLAEYAAIVGERLGDRVGMWMPLNEPVVHTLYGHALGVHAPGLSLGFGALQAAHHQLLGHGLSVQALRSAGCGNIGIASNHAPVHAASDAEADVEAADIYDHIVNWTFADPVLLGKYPADELAALLTGPVDDDLRVIAQPLDWFGINYYEPTVIAAPREGEGTAGVLEVDLPPGMPFAPVALEGYPTTDFGWPIVPDGLREILTIFRDRFGAALPPVYITESGCSFHDPDPDESGRVRDERRIAYHAEHLAAVRAAMDAGVDVRGYFVWSILDNFEWAAGYRERFGLVHVDYDTLARTPKDSYLWFQELLAARKRV</sequence>
<feature type="transmembrane region" description="Helical" evidence="10">
    <location>
        <begin position="12"/>
        <end position="31"/>
    </location>
</feature>
<evidence type="ECO:0000256" key="10">
    <source>
        <dbReference type="SAM" id="Phobius"/>
    </source>
</evidence>
<comment type="similarity">
    <text evidence="2 9">Belongs to the glycosyl hydrolase 1 family.</text>
</comment>
<comment type="catalytic activity">
    <reaction evidence="1 9">
        <text>Hydrolysis of terminal, non-reducing beta-D-glucosyl residues with release of beta-D-glucose.</text>
        <dbReference type="EC" id="3.2.1.21"/>
    </reaction>
</comment>
<keyword evidence="8" id="KW-0624">Polysaccharide degradation</keyword>
<evidence type="ECO:0000256" key="8">
    <source>
        <dbReference type="ARBA" id="ARBA00023326"/>
    </source>
</evidence>
<evidence type="ECO:0000256" key="3">
    <source>
        <dbReference type="ARBA" id="ARBA00012744"/>
    </source>
</evidence>
<keyword evidence="10" id="KW-1133">Transmembrane helix</keyword>
<dbReference type="Pfam" id="PF00232">
    <property type="entry name" value="Glyco_hydro_1"/>
    <property type="match status" value="1"/>
</dbReference>
<dbReference type="InterPro" id="IPR001360">
    <property type="entry name" value="Glyco_hydro_1"/>
</dbReference>
<keyword evidence="6" id="KW-0119">Carbohydrate metabolism</keyword>
<keyword evidence="12" id="KW-1185">Reference proteome</keyword>
<evidence type="ECO:0000256" key="6">
    <source>
        <dbReference type="ARBA" id="ARBA00023277"/>
    </source>
</evidence>
<dbReference type="EMBL" id="JARXVC010000019">
    <property type="protein sequence ID" value="MDH6284228.1"/>
    <property type="molecule type" value="Genomic_DNA"/>
</dbReference>
<dbReference type="PANTHER" id="PTHR10353">
    <property type="entry name" value="GLYCOSYL HYDROLASE"/>
    <property type="match status" value="1"/>
</dbReference>
<dbReference type="InterPro" id="IPR017736">
    <property type="entry name" value="Glyco_hydro_1_beta-glucosidase"/>
</dbReference>
<dbReference type="Proteomes" id="UP001160334">
    <property type="component" value="Unassembled WGS sequence"/>
</dbReference>
<dbReference type="InterPro" id="IPR033132">
    <property type="entry name" value="GH_1_N_CS"/>
</dbReference>
<keyword evidence="7 9" id="KW-0326">Glycosidase</keyword>
<keyword evidence="10" id="KW-0472">Membrane</keyword>
<reference evidence="11 12" key="1">
    <citation type="submission" date="2023-04" db="EMBL/GenBank/DDBJ databases">
        <title>Forest soil microbial communities from Buena Vista Peninsula, Colon Province, Panama.</title>
        <authorList>
            <person name="Bouskill N."/>
        </authorList>
    </citation>
    <scope>NUCLEOTIDE SEQUENCE [LARGE SCALE GENOMIC DNA]</scope>
    <source>
        <strain evidence="11 12">CFH S0262</strain>
    </source>
</reference>
<dbReference type="Gene3D" id="3.20.20.80">
    <property type="entry name" value="Glycosidases"/>
    <property type="match status" value="1"/>
</dbReference>
<name>A0ABT6MIS9_9NOCA</name>
<dbReference type="InterPro" id="IPR017853">
    <property type="entry name" value="GH"/>
</dbReference>
<evidence type="ECO:0000256" key="1">
    <source>
        <dbReference type="ARBA" id="ARBA00000448"/>
    </source>
</evidence>
<accession>A0ABT6MIS9</accession>
<evidence type="ECO:0000313" key="11">
    <source>
        <dbReference type="EMBL" id="MDH6284228.1"/>
    </source>
</evidence>
<evidence type="ECO:0000256" key="9">
    <source>
        <dbReference type="RuleBase" id="RU361175"/>
    </source>
</evidence>
<dbReference type="NCBIfam" id="TIGR03356">
    <property type="entry name" value="BGL"/>
    <property type="match status" value="1"/>
</dbReference>
<proteinExistence type="inferred from homology"/>
<keyword evidence="5" id="KW-0136">Cellulose degradation</keyword>
<dbReference type="SUPFAM" id="SSF51445">
    <property type="entry name" value="(Trans)glycosidases"/>
    <property type="match status" value="1"/>
</dbReference>
<dbReference type="PANTHER" id="PTHR10353:SF36">
    <property type="entry name" value="LP05116P"/>
    <property type="match status" value="1"/>
</dbReference>
<protein>
    <recommendedName>
        <fullName evidence="3 9">Beta-glucosidase</fullName>
        <ecNumber evidence="3 9">3.2.1.21</ecNumber>
    </recommendedName>
</protein>
<dbReference type="EC" id="3.2.1.21" evidence="3 9"/>